<evidence type="ECO:0000313" key="3">
    <source>
        <dbReference type="Proteomes" id="UP000033079"/>
    </source>
</evidence>
<dbReference type="Proteomes" id="UP000033079">
    <property type="component" value="Chromosome"/>
</dbReference>
<dbReference type="InterPro" id="IPR052701">
    <property type="entry name" value="GAG_Ulvan_Degrading_Sulfatases"/>
</dbReference>
<proteinExistence type="predicted"/>
<dbReference type="EC" id="3.1.6.1" evidence="2"/>
<dbReference type="GeneID" id="87760998"/>
<dbReference type="HOGENOM" id="CLU_1259084_0_0_2"/>
<accession>A0A0E3LQ84</accession>
<protein>
    <submittedName>
        <fullName evidence="2">Arylsulfatase</fullName>
        <ecNumber evidence="2">3.1.6.1</ecNumber>
    </submittedName>
</protein>
<gene>
    <name evidence="2" type="ORF">MSBR2_1310</name>
</gene>
<dbReference type="InterPro" id="IPR000917">
    <property type="entry name" value="Sulfatase_N"/>
</dbReference>
<dbReference type="SUPFAM" id="SSF53649">
    <property type="entry name" value="Alkaline phosphatase-like"/>
    <property type="match status" value="1"/>
</dbReference>
<dbReference type="EMBL" id="CP009530">
    <property type="protein sequence ID" value="AKB57826.1"/>
    <property type="molecule type" value="Genomic_DNA"/>
</dbReference>
<dbReference type="PANTHER" id="PTHR43751:SF2">
    <property type="entry name" value="SULFATASE N-TERMINAL DOMAIN-CONTAINING PROTEIN"/>
    <property type="match status" value="1"/>
</dbReference>
<dbReference type="KEGG" id="mbar:MSBR2_1310"/>
<organism evidence="2 3">
    <name type="scientific">Methanosarcina barkeri 227</name>
    <dbReference type="NCBI Taxonomy" id="1434106"/>
    <lineage>
        <taxon>Archaea</taxon>
        <taxon>Methanobacteriati</taxon>
        <taxon>Methanobacteriota</taxon>
        <taxon>Stenosarchaea group</taxon>
        <taxon>Methanomicrobia</taxon>
        <taxon>Methanosarcinales</taxon>
        <taxon>Methanosarcinaceae</taxon>
        <taxon>Methanosarcina</taxon>
    </lineage>
</organism>
<feature type="domain" description="Sulfatase N-terminal" evidence="1">
    <location>
        <begin position="9"/>
        <end position="166"/>
    </location>
</feature>
<evidence type="ECO:0000313" key="2">
    <source>
        <dbReference type="EMBL" id="AKB57826.1"/>
    </source>
</evidence>
<dbReference type="RefSeq" id="WP_329957111.1">
    <property type="nucleotide sequence ID" value="NZ_CP009530.1"/>
</dbReference>
<dbReference type="AlphaFoldDB" id="A0A0E3LQ84"/>
<dbReference type="Gene3D" id="3.40.720.10">
    <property type="entry name" value="Alkaline Phosphatase, subunit A"/>
    <property type="match status" value="1"/>
</dbReference>
<dbReference type="Pfam" id="PF00884">
    <property type="entry name" value="Sulfatase"/>
    <property type="match status" value="1"/>
</dbReference>
<dbReference type="InterPro" id="IPR017850">
    <property type="entry name" value="Alkaline_phosphatase_core_sf"/>
</dbReference>
<dbReference type="PANTHER" id="PTHR43751">
    <property type="entry name" value="SULFATASE"/>
    <property type="match status" value="1"/>
</dbReference>
<keyword evidence="2" id="KW-0378">Hydrolase</keyword>
<dbReference type="GO" id="GO:0004065">
    <property type="term" value="F:arylsulfatase activity"/>
    <property type="evidence" value="ECO:0007669"/>
    <property type="project" value="UniProtKB-EC"/>
</dbReference>
<dbReference type="PATRIC" id="fig|1434106.5.peg.1684"/>
<evidence type="ECO:0000259" key="1">
    <source>
        <dbReference type="Pfam" id="PF00884"/>
    </source>
</evidence>
<sequence length="219" mass="25703">MGIPGAREGIHPEDPTIAELLKPLGYATGQFGKNHFGDLDEYLPTNHGFDEFYGNLYHLNAEEEPEKPDYPSEKDYPNFRKNYGPRGVIHSYADGRIEDTGPLTRKRMETVDLEFLDAAIDFIKRKHAAGKPFFVWLNTPWMHSGYIFQRIKGQSGRWQSEYHDRMIEHDWQVGVILNLPDELGHCRRHYRCLQHRQWTQYEYLARCSLTPFRNEINSC</sequence>
<reference evidence="2 3" key="1">
    <citation type="submission" date="2014-07" db="EMBL/GenBank/DDBJ databases">
        <title>Methanogenic archaea and the global carbon cycle.</title>
        <authorList>
            <person name="Henriksen J.R."/>
            <person name="Luke J."/>
            <person name="Reinhart S."/>
            <person name="Benedict M.N."/>
            <person name="Youngblut N.D."/>
            <person name="Metcalf M.E."/>
            <person name="Whitaker R.J."/>
            <person name="Metcalf W.W."/>
        </authorList>
    </citation>
    <scope>NUCLEOTIDE SEQUENCE [LARGE SCALE GENOMIC DNA]</scope>
    <source>
        <strain evidence="2 3">227</strain>
    </source>
</reference>
<name>A0A0E3LQ84_METBA</name>